<proteinExistence type="inferred from homology"/>
<dbReference type="Pfam" id="PF20434">
    <property type="entry name" value="BD-FAE"/>
    <property type="match status" value="1"/>
</dbReference>
<dbReference type="Gene3D" id="3.40.50.1820">
    <property type="entry name" value="alpha/beta hydrolase"/>
    <property type="match status" value="1"/>
</dbReference>
<evidence type="ECO:0000313" key="6">
    <source>
        <dbReference type="EMBL" id="KAG2486957.1"/>
    </source>
</evidence>
<comment type="similarity">
    <text evidence="2">Belongs to the AB hydrolase superfamily. Isoprenylcysteine methylesterase family.</text>
</comment>
<gene>
    <name evidence="6" type="ORF">HYH03_014454</name>
</gene>
<evidence type="ECO:0000313" key="7">
    <source>
        <dbReference type="Proteomes" id="UP000612055"/>
    </source>
</evidence>
<dbReference type="EMBL" id="JAEHOE010000104">
    <property type="protein sequence ID" value="KAG2486957.1"/>
    <property type="molecule type" value="Genomic_DNA"/>
</dbReference>
<evidence type="ECO:0000256" key="4">
    <source>
        <dbReference type="ARBA" id="ARBA00049507"/>
    </source>
</evidence>
<dbReference type="InterPro" id="IPR050300">
    <property type="entry name" value="GDXG_lipolytic_enzyme"/>
</dbReference>
<dbReference type="PANTHER" id="PTHR48081:SF33">
    <property type="entry name" value="KYNURENINE FORMAMIDASE"/>
    <property type="match status" value="1"/>
</dbReference>
<comment type="catalytic activity">
    <reaction evidence="4">
        <text>[protein]-C-terminal S-[(2E,6E)-farnesyl]-L-cysteine methyl ester + H2O = [protein]-C-terminal S-[(2E,6E)-farnesyl]-L-cysteine + methanol + H(+)</text>
        <dbReference type="Rhea" id="RHEA:48520"/>
        <dbReference type="Rhea" id="RHEA-COMP:12125"/>
        <dbReference type="Rhea" id="RHEA-COMP:12126"/>
        <dbReference type="ChEBI" id="CHEBI:15377"/>
        <dbReference type="ChEBI" id="CHEBI:15378"/>
        <dbReference type="ChEBI" id="CHEBI:17790"/>
        <dbReference type="ChEBI" id="CHEBI:90510"/>
        <dbReference type="ChEBI" id="CHEBI:90511"/>
        <dbReference type="EC" id="3.1.1.n2"/>
    </reaction>
</comment>
<keyword evidence="1" id="KW-0378">Hydrolase</keyword>
<protein>
    <recommendedName>
        <fullName evidence="3">protein-S-isoprenylcysteine alpha-carbonyl methylesterase</fullName>
        <ecNumber evidence="3">3.1.1.n2</ecNumber>
    </recommendedName>
</protein>
<dbReference type="OrthoDB" id="6495301at2759"/>
<dbReference type="InterPro" id="IPR029058">
    <property type="entry name" value="AB_hydrolase_fold"/>
</dbReference>
<evidence type="ECO:0000259" key="5">
    <source>
        <dbReference type="Pfam" id="PF20434"/>
    </source>
</evidence>
<reference evidence="6" key="1">
    <citation type="journal article" date="2020" name="bioRxiv">
        <title>Comparative genomics of Chlamydomonas.</title>
        <authorList>
            <person name="Craig R.J."/>
            <person name="Hasan A.R."/>
            <person name="Ness R.W."/>
            <person name="Keightley P.D."/>
        </authorList>
    </citation>
    <scope>NUCLEOTIDE SEQUENCE</scope>
    <source>
        <strain evidence="6">CCAP 11/70</strain>
    </source>
</reference>
<dbReference type="InterPro" id="IPR049492">
    <property type="entry name" value="BD-FAE-like_dom"/>
</dbReference>
<organism evidence="6 7">
    <name type="scientific">Edaphochlamys debaryana</name>
    <dbReference type="NCBI Taxonomy" id="47281"/>
    <lineage>
        <taxon>Eukaryota</taxon>
        <taxon>Viridiplantae</taxon>
        <taxon>Chlorophyta</taxon>
        <taxon>core chlorophytes</taxon>
        <taxon>Chlorophyceae</taxon>
        <taxon>CS clade</taxon>
        <taxon>Chlamydomonadales</taxon>
        <taxon>Chlamydomonadales incertae sedis</taxon>
        <taxon>Edaphochlamys</taxon>
    </lineage>
</organism>
<evidence type="ECO:0000256" key="2">
    <source>
        <dbReference type="ARBA" id="ARBA00038028"/>
    </source>
</evidence>
<name>A0A836BSB1_9CHLO</name>
<comment type="caution">
    <text evidence="6">The sequence shown here is derived from an EMBL/GenBank/DDBJ whole genome shotgun (WGS) entry which is preliminary data.</text>
</comment>
<feature type="domain" description="BD-FAE-like" evidence="5">
    <location>
        <begin position="2"/>
        <end position="84"/>
    </location>
</feature>
<keyword evidence="7" id="KW-1185">Reference proteome</keyword>
<dbReference type="Proteomes" id="UP000612055">
    <property type="component" value="Unassembled WGS sequence"/>
</dbReference>
<sequence length="239" mass="24068">MLEDVNTGIAGVLGAAQRLGGDPDCVTLVGQSAGGHLAGLAVIKQAQQALTGCPTLGASPAWDPRSLHAFVGVSAALDLVALAEHLHRRGLYKDLLDRVMSLTTADNGNGYNGRHVGYVTVTANGRTDTGGSAASLARAAEEVDSGGEEPPVVKVGTSHDASGCLRGRAKPAYAALSPLEAARRLPPGAAALLPPVLLIHGTADKTVPAEGSTRAGEALKSAGLPASLCRVVLVHGCQA</sequence>
<dbReference type="AlphaFoldDB" id="A0A836BSB1"/>
<accession>A0A836BSB1</accession>
<dbReference type="GO" id="GO:0016787">
    <property type="term" value="F:hydrolase activity"/>
    <property type="evidence" value="ECO:0007669"/>
    <property type="project" value="UniProtKB-KW"/>
</dbReference>
<dbReference type="SUPFAM" id="SSF53474">
    <property type="entry name" value="alpha/beta-Hydrolases"/>
    <property type="match status" value="1"/>
</dbReference>
<dbReference type="PANTHER" id="PTHR48081">
    <property type="entry name" value="AB HYDROLASE SUPERFAMILY PROTEIN C4A8.06C"/>
    <property type="match status" value="1"/>
</dbReference>
<dbReference type="EC" id="3.1.1.n2" evidence="3"/>
<evidence type="ECO:0000256" key="1">
    <source>
        <dbReference type="ARBA" id="ARBA00022801"/>
    </source>
</evidence>
<evidence type="ECO:0000256" key="3">
    <source>
        <dbReference type="ARBA" id="ARBA00038928"/>
    </source>
</evidence>